<dbReference type="InterPro" id="IPR017937">
    <property type="entry name" value="Thioredoxin_CS"/>
</dbReference>
<feature type="signal peptide" evidence="5">
    <location>
        <begin position="1"/>
        <end position="17"/>
    </location>
</feature>
<accession>A0A1H9KQS2</accession>
<evidence type="ECO:0000313" key="8">
    <source>
        <dbReference type="Proteomes" id="UP000199572"/>
    </source>
</evidence>
<dbReference type="InterPro" id="IPR050553">
    <property type="entry name" value="Thioredoxin_ResA/DsbE_sf"/>
</dbReference>
<evidence type="ECO:0000256" key="4">
    <source>
        <dbReference type="ARBA" id="ARBA00023284"/>
    </source>
</evidence>
<dbReference type="InterPro" id="IPR036249">
    <property type="entry name" value="Thioredoxin-like_sf"/>
</dbReference>
<dbReference type="SUPFAM" id="SSF52833">
    <property type="entry name" value="Thioredoxin-like"/>
    <property type="match status" value="1"/>
</dbReference>
<dbReference type="AlphaFoldDB" id="A0A1H9KQS2"/>
<gene>
    <name evidence="7" type="ORF">SAMN04488023_103108</name>
</gene>
<keyword evidence="4" id="KW-0676">Redox-active center</keyword>
<dbReference type="GO" id="GO:0016209">
    <property type="term" value="F:antioxidant activity"/>
    <property type="evidence" value="ECO:0007669"/>
    <property type="project" value="InterPro"/>
</dbReference>
<dbReference type="PANTHER" id="PTHR42852">
    <property type="entry name" value="THIOL:DISULFIDE INTERCHANGE PROTEIN DSBE"/>
    <property type="match status" value="1"/>
</dbReference>
<feature type="chain" id="PRO_5011605763" evidence="5">
    <location>
        <begin position="18"/>
        <end position="383"/>
    </location>
</feature>
<keyword evidence="8" id="KW-1185">Reference proteome</keyword>
<dbReference type="PANTHER" id="PTHR42852:SF6">
    <property type="entry name" value="THIOL:DISULFIDE INTERCHANGE PROTEIN DSBE"/>
    <property type="match status" value="1"/>
</dbReference>
<dbReference type="Gene3D" id="3.40.30.10">
    <property type="entry name" value="Glutaredoxin"/>
    <property type="match status" value="1"/>
</dbReference>
<name>A0A1H9KQS2_9SPHI</name>
<dbReference type="OrthoDB" id="745924at2"/>
<evidence type="ECO:0000313" key="7">
    <source>
        <dbReference type="EMBL" id="SER01462.1"/>
    </source>
</evidence>
<dbReference type="CDD" id="cd02966">
    <property type="entry name" value="TlpA_like_family"/>
    <property type="match status" value="1"/>
</dbReference>
<dbReference type="STRING" id="390241.SAMN04488023_103108"/>
<dbReference type="RefSeq" id="WP_139180121.1">
    <property type="nucleotide sequence ID" value="NZ_FOGG01000003.1"/>
</dbReference>
<reference evidence="7 8" key="1">
    <citation type="submission" date="2016-10" db="EMBL/GenBank/DDBJ databases">
        <authorList>
            <person name="de Groot N.N."/>
        </authorList>
    </citation>
    <scope>NUCLEOTIDE SEQUENCE [LARGE SCALE GENOMIC DNA]</scope>
    <source>
        <strain evidence="7 8">DSM 18610</strain>
    </source>
</reference>
<organism evidence="7 8">
    <name type="scientific">Pedobacter rhizosphaerae</name>
    <dbReference type="NCBI Taxonomy" id="390241"/>
    <lineage>
        <taxon>Bacteria</taxon>
        <taxon>Pseudomonadati</taxon>
        <taxon>Bacteroidota</taxon>
        <taxon>Sphingobacteriia</taxon>
        <taxon>Sphingobacteriales</taxon>
        <taxon>Sphingobacteriaceae</taxon>
        <taxon>Pedobacter</taxon>
    </lineage>
</organism>
<proteinExistence type="predicted"/>
<keyword evidence="2" id="KW-0201">Cytochrome c-type biogenesis</keyword>
<evidence type="ECO:0000256" key="3">
    <source>
        <dbReference type="ARBA" id="ARBA00023157"/>
    </source>
</evidence>
<dbReference type="GO" id="GO:0030313">
    <property type="term" value="C:cell envelope"/>
    <property type="evidence" value="ECO:0007669"/>
    <property type="project" value="UniProtKB-SubCell"/>
</dbReference>
<dbReference type="InterPro" id="IPR000866">
    <property type="entry name" value="AhpC/TSA"/>
</dbReference>
<dbReference type="Pfam" id="PF00578">
    <property type="entry name" value="AhpC-TSA"/>
    <property type="match status" value="1"/>
</dbReference>
<dbReference type="GO" id="GO:0016491">
    <property type="term" value="F:oxidoreductase activity"/>
    <property type="evidence" value="ECO:0007669"/>
    <property type="project" value="InterPro"/>
</dbReference>
<dbReference type="Proteomes" id="UP000199572">
    <property type="component" value="Unassembled WGS sequence"/>
</dbReference>
<evidence type="ECO:0000259" key="6">
    <source>
        <dbReference type="PROSITE" id="PS51352"/>
    </source>
</evidence>
<dbReference type="PROSITE" id="PS51352">
    <property type="entry name" value="THIOREDOXIN_2"/>
    <property type="match status" value="1"/>
</dbReference>
<keyword evidence="5" id="KW-0732">Signal</keyword>
<dbReference type="GO" id="GO:0017004">
    <property type="term" value="P:cytochrome complex assembly"/>
    <property type="evidence" value="ECO:0007669"/>
    <property type="project" value="UniProtKB-KW"/>
</dbReference>
<dbReference type="PROSITE" id="PS00194">
    <property type="entry name" value="THIOREDOXIN_1"/>
    <property type="match status" value="1"/>
</dbReference>
<comment type="subcellular location">
    <subcellularLocation>
        <location evidence="1">Cell envelope</location>
    </subcellularLocation>
</comment>
<sequence length="383" mass="42672">MKRILLLLLLAPFASFAQQNFTINGKIKIQNAPAKVMLYYTVNGKTTIDSTEMKDGIFSFKGQIAEPVAAFLKFKKEGPKPKPGMRTKTDMLNFAVEPGVISIVSQNDSLQSAVVSGTEVADGMSKYTSAQKAILAKVKVFMEPYHAASLEQKKDEVFVRPFQKGMEQFQVELDNVPMDFIRNNPNSFASLILFKQFVFKSADPSASERIFNGLSARLRESEMGKPLQQQIKVAKVFAIGQQAPDFTQNDVDGKPVKLSDFKGKYVLLDFWASWCGPCRAENPWVKHMYERYKDKNFTVLGVSLDHPGQKAAWLKAIADDGLTWTNVSDLKGGQNDVAQQYLVQAIPCSFLIGPDGKIIAKNLRGTHLTNKLVELFGEIKAEK</sequence>
<dbReference type="Pfam" id="PF14289">
    <property type="entry name" value="DUF4369"/>
    <property type="match status" value="1"/>
</dbReference>
<dbReference type="InterPro" id="IPR025380">
    <property type="entry name" value="DUF4369"/>
</dbReference>
<dbReference type="EMBL" id="FOGG01000003">
    <property type="protein sequence ID" value="SER01462.1"/>
    <property type="molecule type" value="Genomic_DNA"/>
</dbReference>
<evidence type="ECO:0000256" key="5">
    <source>
        <dbReference type="SAM" id="SignalP"/>
    </source>
</evidence>
<evidence type="ECO:0000256" key="2">
    <source>
        <dbReference type="ARBA" id="ARBA00022748"/>
    </source>
</evidence>
<protein>
    <submittedName>
        <fullName evidence="7">Peroxiredoxin</fullName>
    </submittedName>
</protein>
<keyword evidence="3" id="KW-1015">Disulfide bond</keyword>
<feature type="domain" description="Thioredoxin" evidence="6">
    <location>
        <begin position="237"/>
        <end position="381"/>
    </location>
</feature>
<dbReference type="InterPro" id="IPR013766">
    <property type="entry name" value="Thioredoxin_domain"/>
</dbReference>
<evidence type="ECO:0000256" key="1">
    <source>
        <dbReference type="ARBA" id="ARBA00004196"/>
    </source>
</evidence>